<dbReference type="GO" id="GO:0044781">
    <property type="term" value="P:bacterial-type flagellum organization"/>
    <property type="evidence" value="ECO:0007669"/>
    <property type="project" value="UniProtKB-KW"/>
</dbReference>
<dbReference type="EC" id="7.1.2.2" evidence="3"/>
<dbReference type="InterPro" id="IPR040627">
    <property type="entry name" value="T3SS_ATPase_C"/>
</dbReference>
<evidence type="ECO:0000256" key="6">
    <source>
        <dbReference type="ARBA" id="ARBA00022490"/>
    </source>
</evidence>
<keyword evidence="7" id="KW-0547">Nucleotide-binding</keyword>
<feature type="domain" description="AAA+ ATPase" evidence="17">
    <location>
        <begin position="164"/>
        <end position="348"/>
    </location>
</feature>
<organism evidence="18 21">
    <name type="scientific">Allgaiera indica</name>
    <dbReference type="NCBI Taxonomy" id="765699"/>
    <lineage>
        <taxon>Bacteria</taxon>
        <taxon>Pseudomonadati</taxon>
        <taxon>Pseudomonadota</taxon>
        <taxon>Alphaproteobacteria</taxon>
        <taxon>Rhodobacterales</taxon>
        <taxon>Paracoccaceae</taxon>
        <taxon>Allgaiera</taxon>
    </lineage>
</organism>
<dbReference type="Proteomes" id="UP000634647">
    <property type="component" value="Unassembled WGS sequence"/>
</dbReference>
<comment type="similarity">
    <text evidence="2">Belongs to the ATPase alpha/beta chains family.</text>
</comment>
<comment type="catalytic activity">
    <reaction evidence="16">
        <text>ATP + H2O + cellular proteinSide 1 = ADP + phosphate + cellular proteinSide 2.</text>
        <dbReference type="EC" id="7.4.2.8"/>
    </reaction>
</comment>
<dbReference type="SUPFAM" id="SSF52540">
    <property type="entry name" value="P-loop containing nucleoside triphosphate hydrolases"/>
    <property type="match status" value="1"/>
</dbReference>
<evidence type="ECO:0000256" key="1">
    <source>
        <dbReference type="ARBA" id="ARBA00004496"/>
    </source>
</evidence>
<dbReference type="FunFam" id="3.40.50.12240:FF:000002">
    <property type="entry name" value="Flagellum-specific ATP synthase FliI"/>
    <property type="match status" value="1"/>
</dbReference>
<dbReference type="PANTHER" id="PTHR15184">
    <property type="entry name" value="ATP SYNTHASE"/>
    <property type="match status" value="1"/>
</dbReference>
<dbReference type="GO" id="GO:0016887">
    <property type="term" value="F:ATP hydrolysis activity"/>
    <property type="evidence" value="ECO:0007669"/>
    <property type="project" value="InterPro"/>
</dbReference>
<dbReference type="Gene3D" id="3.40.50.12240">
    <property type="match status" value="1"/>
</dbReference>
<reference evidence="18" key="1">
    <citation type="journal article" date="2014" name="Int. J. Syst. Evol. Microbiol.">
        <title>Complete genome sequence of Corynebacterium casei LMG S-19264T (=DSM 44701T), isolated from a smear-ripened cheese.</title>
        <authorList>
            <consortium name="US DOE Joint Genome Institute (JGI-PGF)"/>
            <person name="Walter F."/>
            <person name="Albersmeier A."/>
            <person name="Kalinowski J."/>
            <person name="Ruckert C."/>
        </authorList>
    </citation>
    <scope>NUCLEOTIDE SEQUENCE</scope>
    <source>
        <strain evidence="18">CGMCC 1.10859</strain>
    </source>
</reference>
<evidence type="ECO:0000256" key="2">
    <source>
        <dbReference type="ARBA" id="ARBA00008936"/>
    </source>
</evidence>
<sequence>MSDAPPDITRAAQDWLQGHLPALSPVARCGAVLGTEGEVIAASGLGVPIGSRCRIATRTGEIDAEVVGFRERLTLLMADRSLKGLQRGDRVSAVPGGVSVAVGPALLGRVLDAYGAPLDDRPPPASAQLWPLEGVAINPMHRQRLTQPLDVGVRAINGLATLGLGMRTGLFAGSGVGKSTLLGMIARHAQVDCCVVAMIGERGREVREFIDDHLGDALSRSVVVVSAADTPPLARVLGAERAAAIAEAFRAEGRNVLLLVDSLTRLAMAGREIGLSVGEPAATRGYPPSVFARLAGYVERAGMGRAGEGSVTGVYTVLVEGDDHVADPVADTARSVLDGHIVLSRRMSEAGVYPPIDVSMSLSRPMPSLVGADHKAWAMRFRFLWSRLQEKRELVDIGAYAPGRDTVLDEALARAPEMEAFLRQSAQENIPLQQTRALLGKVLG</sequence>
<dbReference type="GO" id="GO:0030254">
    <property type="term" value="P:protein secretion by the type III secretion system"/>
    <property type="evidence" value="ECO:0007669"/>
    <property type="project" value="InterPro"/>
</dbReference>
<evidence type="ECO:0000256" key="5">
    <source>
        <dbReference type="ARBA" id="ARBA00022448"/>
    </source>
</evidence>
<dbReference type="InterPro" id="IPR005714">
    <property type="entry name" value="ATPase_T3SS_FliI/YscN"/>
</dbReference>
<dbReference type="GO" id="GO:0005737">
    <property type="term" value="C:cytoplasm"/>
    <property type="evidence" value="ECO:0007669"/>
    <property type="project" value="UniProtKB-SubCell"/>
</dbReference>
<dbReference type="RefSeq" id="WP_035842857.1">
    <property type="nucleotide sequence ID" value="NZ_BNAB01000001.1"/>
</dbReference>
<keyword evidence="9" id="KW-1005">Bacterial flagellum biogenesis</keyword>
<keyword evidence="12" id="KW-1278">Translocase</keyword>
<keyword evidence="11" id="KW-0653">Protein transport</keyword>
<name>A0AAN4UMJ7_9RHOB</name>
<evidence type="ECO:0000256" key="3">
    <source>
        <dbReference type="ARBA" id="ARBA00012473"/>
    </source>
</evidence>
<dbReference type="InterPro" id="IPR020003">
    <property type="entry name" value="ATPase_a/bsu_AS"/>
</dbReference>
<dbReference type="NCBIfam" id="TIGR01026">
    <property type="entry name" value="fliI_yscN"/>
    <property type="match status" value="1"/>
</dbReference>
<dbReference type="GO" id="GO:0030257">
    <property type="term" value="C:type III protein secretion system complex"/>
    <property type="evidence" value="ECO:0007669"/>
    <property type="project" value="InterPro"/>
</dbReference>
<gene>
    <name evidence="18" type="primary">fliI</name>
    <name evidence="18" type="ORF">GCM10008024_00540</name>
    <name evidence="19" type="ORF">SAMN05444006_104164</name>
</gene>
<dbReference type="InterPro" id="IPR003593">
    <property type="entry name" value="AAA+_ATPase"/>
</dbReference>
<keyword evidence="5" id="KW-0813">Transport</keyword>
<dbReference type="GO" id="GO:0005524">
    <property type="term" value="F:ATP binding"/>
    <property type="evidence" value="ECO:0007669"/>
    <property type="project" value="UniProtKB-KW"/>
</dbReference>
<dbReference type="EMBL" id="BNAB01000001">
    <property type="protein sequence ID" value="GHD98156.1"/>
    <property type="molecule type" value="Genomic_DNA"/>
</dbReference>
<dbReference type="Proteomes" id="UP000199541">
    <property type="component" value="Unassembled WGS sequence"/>
</dbReference>
<dbReference type="GO" id="GO:0008564">
    <property type="term" value="F:protein-exporting ATPase activity"/>
    <property type="evidence" value="ECO:0007669"/>
    <property type="project" value="UniProtKB-EC"/>
</dbReference>
<evidence type="ECO:0000256" key="8">
    <source>
        <dbReference type="ARBA" id="ARBA00022781"/>
    </source>
</evidence>
<evidence type="ECO:0000256" key="15">
    <source>
        <dbReference type="ARBA" id="ARBA00023310"/>
    </source>
</evidence>
<dbReference type="EMBL" id="FNOB01000004">
    <property type="protein sequence ID" value="SDW52736.1"/>
    <property type="molecule type" value="Genomic_DNA"/>
</dbReference>
<evidence type="ECO:0000256" key="7">
    <source>
        <dbReference type="ARBA" id="ARBA00022741"/>
    </source>
</evidence>
<dbReference type="PANTHER" id="PTHR15184:SF81">
    <property type="entry name" value="FLAGELLUM-SPECIFIC ATP SYNTHASE"/>
    <property type="match status" value="1"/>
</dbReference>
<dbReference type="InterPro" id="IPR050053">
    <property type="entry name" value="ATPase_alpha/beta_chains"/>
</dbReference>
<evidence type="ECO:0000256" key="16">
    <source>
        <dbReference type="ARBA" id="ARBA00034006"/>
    </source>
</evidence>
<accession>A0AAN4UMJ7</accession>
<keyword evidence="20" id="KW-1185">Reference proteome</keyword>
<evidence type="ECO:0000313" key="18">
    <source>
        <dbReference type="EMBL" id="GHD98156.1"/>
    </source>
</evidence>
<evidence type="ECO:0000256" key="14">
    <source>
        <dbReference type="ARBA" id="ARBA00023225"/>
    </source>
</evidence>
<evidence type="ECO:0000256" key="4">
    <source>
        <dbReference type="ARBA" id="ARBA00020580"/>
    </source>
</evidence>
<protein>
    <recommendedName>
        <fullName evidence="4">Flagellum-specific ATP synthase</fullName>
        <ecNumber evidence="3">7.1.2.2</ecNumber>
    </recommendedName>
</protein>
<dbReference type="SMART" id="SM00382">
    <property type="entry name" value="AAA"/>
    <property type="match status" value="1"/>
</dbReference>
<comment type="subcellular location">
    <subcellularLocation>
        <location evidence="1">Cytoplasm</location>
    </subcellularLocation>
</comment>
<keyword evidence="15" id="KW-0066">ATP synthesis</keyword>
<evidence type="ECO:0000313" key="21">
    <source>
        <dbReference type="Proteomes" id="UP000634647"/>
    </source>
</evidence>
<evidence type="ECO:0000259" key="17">
    <source>
        <dbReference type="SMART" id="SM00382"/>
    </source>
</evidence>
<dbReference type="InterPro" id="IPR000194">
    <property type="entry name" value="ATPase_F1/V1/A1_a/bsu_nucl-bd"/>
</dbReference>
<dbReference type="InterPro" id="IPR027417">
    <property type="entry name" value="P-loop_NTPase"/>
</dbReference>
<keyword evidence="8" id="KW-0375">Hydrogen ion transport</keyword>
<dbReference type="GO" id="GO:0046933">
    <property type="term" value="F:proton-transporting ATP synthase activity, rotational mechanism"/>
    <property type="evidence" value="ECO:0007669"/>
    <property type="project" value="TreeGrafter"/>
</dbReference>
<keyword evidence="6" id="KW-0963">Cytoplasm</keyword>
<evidence type="ECO:0000256" key="10">
    <source>
        <dbReference type="ARBA" id="ARBA00022840"/>
    </source>
</evidence>
<keyword evidence="13" id="KW-0406">Ion transport</keyword>
<evidence type="ECO:0000256" key="12">
    <source>
        <dbReference type="ARBA" id="ARBA00022967"/>
    </source>
</evidence>
<reference evidence="19 20" key="2">
    <citation type="submission" date="2016-10" db="EMBL/GenBank/DDBJ databases">
        <authorList>
            <person name="Varghese N."/>
            <person name="Submissions S."/>
        </authorList>
    </citation>
    <scope>NUCLEOTIDE SEQUENCE [LARGE SCALE GENOMIC DNA]</scope>
    <source>
        <strain evidence="19 20">DSM 24802</strain>
    </source>
</reference>
<dbReference type="PROSITE" id="PS00152">
    <property type="entry name" value="ATPASE_ALPHA_BETA"/>
    <property type="match status" value="1"/>
</dbReference>
<keyword evidence="10" id="KW-0067">ATP-binding</keyword>
<dbReference type="Pfam" id="PF18269">
    <property type="entry name" value="T3SS_ATPase_C"/>
    <property type="match status" value="1"/>
</dbReference>
<evidence type="ECO:0000256" key="13">
    <source>
        <dbReference type="ARBA" id="ARBA00023065"/>
    </source>
</evidence>
<evidence type="ECO:0000256" key="11">
    <source>
        <dbReference type="ARBA" id="ARBA00022927"/>
    </source>
</evidence>
<evidence type="ECO:0000313" key="19">
    <source>
        <dbReference type="EMBL" id="SDW52736.1"/>
    </source>
</evidence>
<keyword evidence="14" id="KW-1006">Bacterial flagellum protein export</keyword>
<evidence type="ECO:0000256" key="9">
    <source>
        <dbReference type="ARBA" id="ARBA00022795"/>
    </source>
</evidence>
<dbReference type="Pfam" id="PF00006">
    <property type="entry name" value="ATP-synt_ab"/>
    <property type="match status" value="1"/>
</dbReference>
<evidence type="ECO:0000313" key="20">
    <source>
        <dbReference type="Proteomes" id="UP000199541"/>
    </source>
</evidence>
<reference evidence="18" key="3">
    <citation type="submission" date="2023-06" db="EMBL/GenBank/DDBJ databases">
        <authorList>
            <person name="Sun Q."/>
            <person name="Zhou Y."/>
        </authorList>
    </citation>
    <scope>NUCLEOTIDE SEQUENCE</scope>
    <source>
        <strain evidence="18">CGMCC 1.10859</strain>
    </source>
</reference>
<proteinExistence type="inferred from homology"/>
<comment type="caution">
    <text evidence="18">The sequence shown here is derived from an EMBL/GenBank/DDBJ whole genome shotgun (WGS) entry which is preliminary data.</text>
</comment>
<dbReference type="AlphaFoldDB" id="A0AAN4UMJ7"/>